<comment type="PTM">
    <text evidence="5">Phosphorylated by CheA. Phosphorylation of the N-terminal regulatory domain activates the methylesterase activity.</text>
</comment>
<keyword evidence="2 5" id="KW-0145">Chemotaxis</keyword>
<dbReference type="CDD" id="cd16432">
    <property type="entry name" value="CheB_Rec"/>
    <property type="match status" value="1"/>
</dbReference>
<feature type="active site" evidence="5 6">
    <location>
        <position position="342"/>
    </location>
</feature>
<dbReference type="GO" id="GO:0050568">
    <property type="term" value="F:protein-glutamine glutaminase activity"/>
    <property type="evidence" value="ECO:0007669"/>
    <property type="project" value="UniProtKB-UniRule"/>
</dbReference>
<dbReference type="GO" id="GO:0000156">
    <property type="term" value="F:phosphorelay response regulator activity"/>
    <property type="evidence" value="ECO:0007669"/>
    <property type="project" value="InterPro"/>
</dbReference>
<keyword evidence="12" id="KW-1185">Reference proteome</keyword>
<evidence type="ECO:0000256" key="7">
    <source>
        <dbReference type="PROSITE-ProRule" id="PRU00169"/>
    </source>
</evidence>
<dbReference type="GO" id="GO:0005737">
    <property type="term" value="C:cytoplasm"/>
    <property type="evidence" value="ECO:0007669"/>
    <property type="project" value="UniProtKB-SubCell"/>
</dbReference>
<dbReference type="OrthoDB" id="9793421at2"/>
<dbReference type="KEGG" id="vbh:CMV30_06775"/>
<evidence type="ECO:0000256" key="8">
    <source>
        <dbReference type="SAM" id="MobiDB-lite"/>
    </source>
</evidence>
<dbReference type="EC" id="3.1.1.61" evidence="5"/>
<evidence type="ECO:0000256" key="3">
    <source>
        <dbReference type="ARBA" id="ARBA00022801"/>
    </source>
</evidence>
<dbReference type="EC" id="3.5.1.44" evidence="5"/>
<evidence type="ECO:0000256" key="5">
    <source>
        <dbReference type="HAMAP-Rule" id="MF_00099"/>
    </source>
</evidence>
<dbReference type="HAMAP" id="MF_00099">
    <property type="entry name" value="CheB_chemtxs"/>
    <property type="match status" value="1"/>
</dbReference>
<dbReference type="NCBIfam" id="NF001965">
    <property type="entry name" value="PRK00742.1"/>
    <property type="match status" value="1"/>
</dbReference>
<gene>
    <name evidence="5" type="primary">cheB</name>
    <name evidence="11" type="ORF">CMV30_06775</name>
</gene>
<sequence>MSLRKIRVLIIDDSAVIRKVVSEALANDPEIEVVGTAIDPYIARDKIVQLKPDVLTLDIEMPRMDGLTFLKIIMEERPLPVIIMSSLSKAGSHHAMEALRIGAVDVLGKPGGSYSFGDLGPQLISKIKAAACARLRKPAPTRTPFKKPPSTPPADAPLTPVPPRPAPASAVPLQTRPPMPVTGPRAAPTYRPAPPARVPVRPPVRAGLHHPRRLILLGASTGGTEALREVLTALPGDLPGIAIVQHIPAHFSKAFADRLNTICAFEVREAVDGDKLTSGLALVAPGNHHMMLQWAGDGYRVRLSDGPMVWHQRPAVDLLFKSAADLAGPYAIGGILTGMGKDGAEGLLRIREKGAITFAQDEATSVVYGMPKVAWENGGAQRQLPLDHMADFITQAVATAPSAHNGGTQPAQIPA</sequence>
<dbReference type="Pfam" id="PF01339">
    <property type="entry name" value="CheB_methylest"/>
    <property type="match status" value="1"/>
</dbReference>
<comment type="catalytic activity">
    <reaction evidence="5">
        <text>L-glutaminyl-[protein] + H2O = L-glutamyl-[protein] + NH4(+)</text>
        <dbReference type="Rhea" id="RHEA:16441"/>
        <dbReference type="Rhea" id="RHEA-COMP:10207"/>
        <dbReference type="Rhea" id="RHEA-COMP:10208"/>
        <dbReference type="ChEBI" id="CHEBI:15377"/>
        <dbReference type="ChEBI" id="CHEBI:28938"/>
        <dbReference type="ChEBI" id="CHEBI:29973"/>
        <dbReference type="ChEBI" id="CHEBI:30011"/>
        <dbReference type="EC" id="3.5.1.44"/>
    </reaction>
</comment>
<dbReference type="AlphaFoldDB" id="A0A290Q4S8"/>
<protein>
    <recommendedName>
        <fullName evidence="5">Protein-glutamate methylesterase/protein-glutamine glutaminase</fullName>
        <ecNumber evidence="5">3.1.1.61</ecNumber>
        <ecNumber evidence="5">3.5.1.44</ecNumber>
    </recommendedName>
</protein>
<evidence type="ECO:0000259" key="10">
    <source>
        <dbReference type="PROSITE" id="PS50122"/>
    </source>
</evidence>
<accession>A0A290Q4S8</accession>
<dbReference type="Gene3D" id="3.40.50.180">
    <property type="entry name" value="Methylesterase CheB, C-terminal domain"/>
    <property type="match status" value="1"/>
</dbReference>
<dbReference type="RefSeq" id="WP_096055311.1">
    <property type="nucleotide sequence ID" value="NZ_CP023344.1"/>
</dbReference>
<comment type="catalytic activity">
    <reaction evidence="4 5">
        <text>[protein]-L-glutamate 5-O-methyl ester + H2O = L-glutamyl-[protein] + methanol + H(+)</text>
        <dbReference type="Rhea" id="RHEA:23236"/>
        <dbReference type="Rhea" id="RHEA-COMP:10208"/>
        <dbReference type="Rhea" id="RHEA-COMP:10311"/>
        <dbReference type="ChEBI" id="CHEBI:15377"/>
        <dbReference type="ChEBI" id="CHEBI:15378"/>
        <dbReference type="ChEBI" id="CHEBI:17790"/>
        <dbReference type="ChEBI" id="CHEBI:29973"/>
        <dbReference type="ChEBI" id="CHEBI:82795"/>
        <dbReference type="EC" id="3.1.1.61"/>
    </reaction>
</comment>
<dbReference type="InterPro" id="IPR001789">
    <property type="entry name" value="Sig_transdc_resp-reg_receiver"/>
</dbReference>
<evidence type="ECO:0000313" key="12">
    <source>
        <dbReference type="Proteomes" id="UP000217265"/>
    </source>
</evidence>
<dbReference type="CDD" id="cd17541">
    <property type="entry name" value="REC_CheB-like"/>
    <property type="match status" value="1"/>
</dbReference>
<evidence type="ECO:0000256" key="4">
    <source>
        <dbReference type="ARBA" id="ARBA00048267"/>
    </source>
</evidence>
<feature type="domain" description="CheB-type methylesterase" evidence="10">
    <location>
        <begin position="208"/>
        <end position="400"/>
    </location>
</feature>
<dbReference type="InterPro" id="IPR008248">
    <property type="entry name" value="CheB-like"/>
</dbReference>
<keyword evidence="5 7" id="KW-0597">Phosphoprotein</keyword>
<dbReference type="PANTHER" id="PTHR42872">
    <property type="entry name" value="PROTEIN-GLUTAMATE METHYLESTERASE/PROTEIN-GLUTAMINE GLUTAMINASE"/>
    <property type="match status" value="1"/>
</dbReference>
<dbReference type="Pfam" id="PF00072">
    <property type="entry name" value="Response_reg"/>
    <property type="match status" value="1"/>
</dbReference>
<name>A0A290Q4S8_9BACT</name>
<comment type="function">
    <text evidence="5">Involved in chemotaxis. Part of a chemotaxis signal transduction system that modulates chemotaxis in response to various stimuli. Catalyzes the demethylation of specific methylglutamate residues introduced into the chemoreceptors (methyl-accepting chemotaxis proteins or MCP) by CheR. Also mediates the irreversible deamidation of specific glutamine residues to glutamic acid.</text>
</comment>
<dbReference type="SMART" id="SM00448">
    <property type="entry name" value="REC"/>
    <property type="match status" value="1"/>
</dbReference>
<dbReference type="PANTHER" id="PTHR42872:SF6">
    <property type="entry name" value="PROTEIN-GLUTAMATE METHYLESTERASE_PROTEIN-GLUTAMINE GLUTAMINASE"/>
    <property type="match status" value="1"/>
</dbReference>
<evidence type="ECO:0000256" key="1">
    <source>
        <dbReference type="ARBA" id="ARBA00022490"/>
    </source>
</evidence>
<dbReference type="Gene3D" id="3.40.50.2300">
    <property type="match status" value="1"/>
</dbReference>
<keyword evidence="3 5" id="KW-0378">Hydrolase</keyword>
<dbReference type="SUPFAM" id="SSF52738">
    <property type="entry name" value="Methylesterase CheB, C-terminal domain"/>
    <property type="match status" value="1"/>
</dbReference>
<comment type="domain">
    <text evidence="5">Contains a C-terminal catalytic domain, and an N-terminal region which modulates catalytic activity.</text>
</comment>
<dbReference type="InterPro" id="IPR011006">
    <property type="entry name" value="CheY-like_superfamily"/>
</dbReference>
<feature type="modified residue" description="4-aspartylphosphate" evidence="5 7">
    <location>
        <position position="58"/>
    </location>
</feature>
<dbReference type="PROSITE" id="PS50110">
    <property type="entry name" value="RESPONSE_REGULATORY"/>
    <property type="match status" value="1"/>
</dbReference>
<dbReference type="Proteomes" id="UP000217265">
    <property type="component" value="Chromosome"/>
</dbReference>
<reference evidence="11 12" key="1">
    <citation type="submission" date="2017-09" db="EMBL/GenBank/DDBJ databases">
        <title>Complete genome sequence of Verrucomicrobial strain HZ-65, isolated from freshwater.</title>
        <authorList>
            <person name="Choi A."/>
        </authorList>
    </citation>
    <scope>NUCLEOTIDE SEQUENCE [LARGE SCALE GENOMIC DNA]</scope>
    <source>
        <strain evidence="11 12">HZ-65</strain>
    </source>
</reference>
<feature type="compositionally biased region" description="Pro residues" evidence="8">
    <location>
        <begin position="146"/>
        <end position="166"/>
    </location>
</feature>
<feature type="active site" evidence="5 6">
    <location>
        <position position="246"/>
    </location>
</feature>
<keyword evidence="1 5" id="KW-0963">Cytoplasm</keyword>
<feature type="active site" evidence="5 6">
    <location>
        <position position="220"/>
    </location>
</feature>
<dbReference type="SUPFAM" id="SSF52172">
    <property type="entry name" value="CheY-like"/>
    <property type="match status" value="1"/>
</dbReference>
<proteinExistence type="inferred from homology"/>
<evidence type="ECO:0000256" key="2">
    <source>
        <dbReference type="ARBA" id="ARBA00022500"/>
    </source>
</evidence>
<dbReference type="InterPro" id="IPR035909">
    <property type="entry name" value="CheB_C"/>
</dbReference>
<dbReference type="GO" id="GO:0008984">
    <property type="term" value="F:protein-glutamate methylesterase activity"/>
    <property type="evidence" value="ECO:0007669"/>
    <property type="project" value="UniProtKB-UniRule"/>
</dbReference>
<dbReference type="EMBL" id="CP023344">
    <property type="protein sequence ID" value="ATC63679.1"/>
    <property type="molecule type" value="Genomic_DNA"/>
</dbReference>
<dbReference type="PROSITE" id="PS50122">
    <property type="entry name" value="CHEB"/>
    <property type="match status" value="1"/>
</dbReference>
<comment type="similarity">
    <text evidence="5">Belongs to the CheB family.</text>
</comment>
<organism evidence="11 12">
    <name type="scientific">Nibricoccus aquaticus</name>
    <dbReference type="NCBI Taxonomy" id="2576891"/>
    <lineage>
        <taxon>Bacteria</taxon>
        <taxon>Pseudomonadati</taxon>
        <taxon>Verrucomicrobiota</taxon>
        <taxon>Opitutia</taxon>
        <taxon>Opitutales</taxon>
        <taxon>Opitutaceae</taxon>
        <taxon>Nibricoccus</taxon>
    </lineage>
</organism>
<evidence type="ECO:0000313" key="11">
    <source>
        <dbReference type="EMBL" id="ATC63679.1"/>
    </source>
</evidence>
<feature type="domain" description="Response regulatory" evidence="9">
    <location>
        <begin position="7"/>
        <end position="124"/>
    </location>
</feature>
<evidence type="ECO:0000256" key="6">
    <source>
        <dbReference type="PROSITE-ProRule" id="PRU00050"/>
    </source>
</evidence>
<comment type="subcellular location">
    <subcellularLocation>
        <location evidence="5">Cytoplasm</location>
    </subcellularLocation>
</comment>
<dbReference type="InterPro" id="IPR000673">
    <property type="entry name" value="Sig_transdc_resp-reg_Me-estase"/>
</dbReference>
<dbReference type="GO" id="GO:0006935">
    <property type="term" value="P:chemotaxis"/>
    <property type="evidence" value="ECO:0007669"/>
    <property type="project" value="UniProtKB-UniRule"/>
</dbReference>
<evidence type="ECO:0000259" key="9">
    <source>
        <dbReference type="PROSITE" id="PS50110"/>
    </source>
</evidence>
<feature type="region of interest" description="Disordered" evidence="8">
    <location>
        <begin position="137"/>
        <end position="199"/>
    </location>
</feature>